<evidence type="ECO:0000313" key="3">
    <source>
        <dbReference type="Proteomes" id="UP000006753"/>
    </source>
</evidence>
<proteinExistence type="inferred from homology"/>
<evidence type="ECO:0008006" key="4">
    <source>
        <dbReference type="Google" id="ProtNLM"/>
    </source>
</evidence>
<reference evidence="2 3" key="1">
    <citation type="journal article" date="2012" name="BMC Genomics">
        <title>Sequencing the genome of Marssonina brunnea reveals fungus-poplar co-evolution.</title>
        <authorList>
            <person name="Zhu S."/>
            <person name="Cao Y.-Z."/>
            <person name="Jiang C."/>
            <person name="Tan B.-Y."/>
            <person name="Wang Z."/>
            <person name="Feng S."/>
            <person name="Zhang L."/>
            <person name="Su X.-H."/>
            <person name="Brejova B."/>
            <person name="Vinar T."/>
            <person name="Xu M."/>
            <person name="Wang M.-X."/>
            <person name="Zhang S.-G."/>
            <person name="Huang M.-R."/>
            <person name="Wu R."/>
            <person name="Zhou Y."/>
        </authorList>
    </citation>
    <scope>NUCLEOTIDE SEQUENCE [LARGE SCALE GENOMIC DNA]</scope>
    <source>
        <strain evidence="2 3">MB_m1</strain>
    </source>
</reference>
<dbReference type="Gene3D" id="3.50.30.50">
    <property type="entry name" value="Putative cyclase"/>
    <property type="match status" value="1"/>
</dbReference>
<dbReference type="GeneID" id="18759804"/>
<dbReference type="AlphaFoldDB" id="K1WZM3"/>
<dbReference type="Pfam" id="PF04199">
    <property type="entry name" value="Cyclase"/>
    <property type="match status" value="1"/>
</dbReference>
<evidence type="ECO:0000256" key="1">
    <source>
        <dbReference type="ARBA" id="ARBA00007865"/>
    </source>
</evidence>
<dbReference type="PANTHER" id="PTHR34861">
    <property type="match status" value="1"/>
</dbReference>
<dbReference type="GO" id="GO:0004061">
    <property type="term" value="F:arylformamidase activity"/>
    <property type="evidence" value="ECO:0007669"/>
    <property type="project" value="InterPro"/>
</dbReference>
<dbReference type="OrthoDB" id="5396at2759"/>
<dbReference type="InterPro" id="IPR037175">
    <property type="entry name" value="KFase_sf"/>
</dbReference>
<protein>
    <recommendedName>
        <fullName evidence="4">Cyclase</fullName>
    </recommendedName>
</protein>
<dbReference type="eggNOG" id="ENOG502RXQJ">
    <property type="taxonomic scope" value="Eukaryota"/>
</dbReference>
<accession>K1WZM3</accession>
<dbReference type="EMBL" id="JH921434">
    <property type="protein sequence ID" value="EKD18097.1"/>
    <property type="molecule type" value="Genomic_DNA"/>
</dbReference>
<dbReference type="InParanoid" id="K1WZM3"/>
<organism evidence="2 3">
    <name type="scientific">Marssonina brunnea f. sp. multigermtubi (strain MB_m1)</name>
    <name type="common">Marssonina leaf spot fungus</name>
    <dbReference type="NCBI Taxonomy" id="1072389"/>
    <lineage>
        <taxon>Eukaryota</taxon>
        <taxon>Fungi</taxon>
        <taxon>Dikarya</taxon>
        <taxon>Ascomycota</taxon>
        <taxon>Pezizomycotina</taxon>
        <taxon>Leotiomycetes</taxon>
        <taxon>Helotiales</taxon>
        <taxon>Drepanopezizaceae</taxon>
        <taxon>Drepanopeziza</taxon>
    </lineage>
</organism>
<evidence type="ECO:0000313" key="2">
    <source>
        <dbReference type="EMBL" id="EKD18097.1"/>
    </source>
</evidence>
<gene>
    <name evidence="2" type="ORF">MBM_03869</name>
</gene>
<keyword evidence="3" id="KW-1185">Reference proteome</keyword>
<dbReference type="KEGG" id="mbe:MBM_03869"/>
<name>K1WZM3_MARBU</name>
<dbReference type="InterPro" id="IPR007325">
    <property type="entry name" value="KFase/CYL"/>
</dbReference>
<dbReference type="GO" id="GO:0019441">
    <property type="term" value="P:L-tryptophan catabolic process to kynurenine"/>
    <property type="evidence" value="ECO:0007669"/>
    <property type="project" value="InterPro"/>
</dbReference>
<dbReference type="Proteomes" id="UP000006753">
    <property type="component" value="Unassembled WGS sequence"/>
</dbReference>
<dbReference type="SUPFAM" id="SSF102198">
    <property type="entry name" value="Putative cyclase"/>
    <property type="match status" value="1"/>
</dbReference>
<dbReference type="PANTHER" id="PTHR34861:SF10">
    <property type="entry name" value="CYCLASE"/>
    <property type="match status" value="1"/>
</dbReference>
<comment type="similarity">
    <text evidence="1">Belongs to the Cyclase 1 superfamily.</text>
</comment>
<dbReference type="HOGENOM" id="CLU_030671_1_0_1"/>
<dbReference type="OMA" id="GWIKWYN"/>
<sequence length="383" mass="42870">MSIVVKLLLKVADVMSLSPRPQISEMERRRAAAEVTGTNNSLWGPMYISGWLYRVPYFRMRAQDLPSFKDMPAVEGMPHGTAWGLWDKDGKRDNCGSLNLLTPENAREAQKEIKSGTSVALNWTVECVHEPGFARQKAEHNFKNLKPLGFVAWDDIIHINTQSGSQWDGFRHWGHQDTGLYYNGLKHEDIPDPAHISDNSQHHWSDRGGIVGRGVLIDYASWAEKNNIAYSATSSHEITVQDLETIAKDQGVEFRPADILIIRSGWVKWYNGASEEARVKGARDGLEHIGLAGNAETVEWLWDHHFAAVAGDSITFEVWPPKPAYRLHDHLLAMWGTPIGELWDLEGLAEACKREKKYSFFLTSAPLNVQGGVASPPNALAIL</sequence>